<dbReference type="InterPro" id="IPR036397">
    <property type="entry name" value="RNaseH_sf"/>
</dbReference>
<dbReference type="Proteomes" id="UP000310673">
    <property type="component" value="Chromosome"/>
</dbReference>
<dbReference type="KEGG" id="lft:FG051_12600"/>
<dbReference type="KEGG" id="lft:FG051_03435"/>
<accession>A0A5B7SW98</accession>
<feature type="domain" description="Integrase catalytic" evidence="2">
    <location>
        <begin position="179"/>
        <end position="341"/>
    </location>
</feature>
<dbReference type="EMBL" id="CP040736">
    <property type="protein sequence ID" value="QCX25881.1"/>
    <property type="molecule type" value="Genomic_DNA"/>
</dbReference>
<evidence type="ECO:0000313" key="4">
    <source>
        <dbReference type="EMBL" id="QCX24216.1"/>
    </source>
</evidence>
<gene>
    <name evidence="3" type="ORF">FG051_01970</name>
    <name evidence="4" type="ORF">FG051_03435</name>
    <name evidence="5" type="ORF">FG051_12600</name>
</gene>
<keyword evidence="1" id="KW-0233">DNA recombination</keyword>
<dbReference type="GO" id="GO:0005829">
    <property type="term" value="C:cytosol"/>
    <property type="evidence" value="ECO:0007669"/>
    <property type="project" value="TreeGrafter"/>
</dbReference>
<proteinExistence type="predicted"/>
<dbReference type="SUPFAM" id="SSF53098">
    <property type="entry name" value="Ribonuclease H-like"/>
    <property type="match status" value="1"/>
</dbReference>
<dbReference type="GO" id="GO:0032196">
    <property type="term" value="P:transposition"/>
    <property type="evidence" value="ECO:0007669"/>
    <property type="project" value="TreeGrafter"/>
</dbReference>
<dbReference type="GO" id="GO:0004803">
    <property type="term" value="F:transposase activity"/>
    <property type="evidence" value="ECO:0007669"/>
    <property type="project" value="TreeGrafter"/>
</dbReference>
<dbReference type="GO" id="GO:0003676">
    <property type="term" value="F:nucleic acid binding"/>
    <property type="evidence" value="ECO:0007669"/>
    <property type="project" value="InterPro"/>
</dbReference>
<dbReference type="InterPro" id="IPR012337">
    <property type="entry name" value="RNaseH-like_sf"/>
</dbReference>
<dbReference type="Gene3D" id="3.30.420.10">
    <property type="entry name" value="Ribonuclease H-like superfamily/Ribonuclease H"/>
    <property type="match status" value="1"/>
</dbReference>
<dbReference type="EMBL" id="CP040736">
    <property type="protein sequence ID" value="QCX24216.1"/>
    <property type="molecule type" value="Genomic_DNA"/>
</dbReference>
<name>A0A5B7SW98_9LACO</name>
<dbReference type="PROSITE" id="PS50994">
    <property type="entry name" value="INTEGRASE"/>
    <property type="match status" value="1"/>
</dbReference>
<evidence type="ECO:0000313" key="5">
    <source>
        <dbReference type="EMBL" id="QCX25881.1"/>
    </source>
</evidence>
<reference evidence="4 6" key="1">
    <citation type="submission" date="2019-05" db="EMBL/GenBank/DDBJ databases">
        <title>Genome Sequence of Lactobacillus futsaii Y97, a Potential Probiotic Strain Isolated from the Futsai of Taiwan.</title>
        <authorList>
            <person name="Du X."/>
        </authorList>
    </citation>
    <scope>NUCLEOTIDE SEQUENCE [LARGE SCALE GENOMIC DNA]</scope>
    <source>
        <strain evidence="4 6">Y97</strain>
    </source>
</reference>
<sequence>MQEQNTIKRTKGQHLTEIERGEIASLHNLNYSNRQIASIIGVCPQTINNEISRGTVDQVKKINNKLVYSTSYFPDIAQANYEKNRLSCHRPSKFNYVKPFLSFFVSQFKNEKWSPDATVGRAHSAELFKPDEMVSTSTLYKYIDLQLLEIKNIDLAEKSHRPTKRHVSKKHKRVLGRSIEERPDYVDDRLEFGHFEIDTVVGKRNGHESVVLTLTERKTRFEIMRLIDGRDADSVDYAMDEIAESYGDTIKSITADNGPEFANLEDTMSGTCDVYFTHPYTSSERGTNEVHNRMIRRDLPKGLSLDSVSPQSISLINSRLNNLPRKILEYQTPQESFALACGY</sequence>
<protein>
    <submittedName>
        <fullName evidence="4">IS30 family transposase</fullName>
    </submittedName>
</protein>
<dbReference type="InterPro" id="IPR025246">
    <property type="entry name" value="IS30-like_HTH"/>
</dbReference>
<dbReference type="AlphaFoldDB" id="A0A5B7SW98"/>
<dbReference type="PANTHER" id="PTHR10948:SF23">
    <property type="entry name" value="TRANSPOSASE INSI FOR INSERTION SEQUENCE ELEMENT IS30A-RELATED"/>
    <property type="match status" value="1"/>
</dbReference>
<dbReference type="Gene3D" id="1.10.10.60">
    <property type="entry name" value="Homeodomain-like"/>
    <property type="match status" value="1"/>
</dbReference>
<dbReference type="InterPro" id="IPR053392">
    <property type="entry name" value="Transposase_IS30-like"/>
</dbReference>
<evidence type="ECO:0000313" key="3">
    <source>
        <dbReference type="EMBL" id="QCX23946.1"/>
    </source>
</evidence>
<dbReference type="NCBIfam" id="NF033563">
    <property type="entry name" value="transpos_IS30"/>
    <property type="match status" value="1"/>
</dbReference>
<evidence type="ECO:0000259" key="2">
    <source>
        <dbReference type="PROSITE" id="PS50994"/>
    </source>
</evidence>
<dbReference type="EMBL" id="CP040736">
    <property type="protein sequence ID" value="QCX23946.1"/>
    <property type="molecule type" value="Genomic_DNA"/>
</dbReference>
<dbReference type="RefSeq" id="WP_149029794.1">
    <property type="nucleotide sequence ID" value="NZ_CP040736.1"/>
</dbReference>
<organism evidence="4 6">
    <name type="scientific">Companilactobacillus futsaii</name>
    <dbReference type="NCBI Taxonomy" id="938155"/>
    <lineage>
        <taxon>Bacteria</taxon>
        <taxon>Bacillati</taxon>
        <taxon>Bacillota</taxon>
        <taxon>Bacilli</taxon>
        <taxon>Lactobacillales</taxon>
        <taxon>Lactobacillaceae</taxon>
        <taxon>Companilactobacillus</taxon>
    </lineage>
</organism>
<dbReference type="InterPro" id="IPR001584">
    <property type="entry name" value="Integrase_cat-core"/>
</dbReference>
<dbReference type="InterPro" id="IPR051917">
    <property type="entry name" value="Transposase-Integrase"/>
</dbReference>
<dbReference type="PANTHER" id="PTHR10948">
    <property type="entry name" value="TRANSPOSASE"/>
    <property type="match status" value="1"/>
</dbReference>
<evidence type="ECO:0000313" key="6">
    <source>
        <dbReference type="Proteomes" id="UP000310673"/>
    </source>
</evidence>
<dbReference type="GO" id="GO:0006310">
    <property type="term" value="P:DNA recombination"/>
    <property type="evidence" value="ECO:0007669"/>
    <property type="project" value="UniProtKB-KW"/>
</dbReference>
<evidence type="ECO:0000256" key="1">
    <source>
        <dbReference type="ARBA" id="ARBA00023172"/>
    </source>
</evidence>
<dbReference type="Pfam" id="PF13936">
    <property type="entry name" value="HTH_38"/>
    <property type="match status" value="1"/>
</dbReference>
<dbReference type="GO" id="GO:0015074">
    <property type="term" value="P:DNA integration"/>
    <property type="evidence" value="ECO:0007669"/>
    <property type="project" value="InterPro"/>
</dbReference>
<dbReference type="KEGG" id="lft:FG051_01970"/>